<feature type="signal peptide" evidence="1">
    <location>
        <begin position="1"/>
        <end position="27"/>
    </location>
</feature>
<accession>A0A131Y9J5</accession>
<feature type="chain" id="PRO_5007284381" description="Secreted protein" evidence="1">
    <location>
        <begin position="28"/>
        <end position="111"/>
    </location>
</feature>
<organism evidence="2">
    <name type="scientific">Rhipicephalus appendiculatus</name>
    <name type="common">Brown ear tick</name>
    <dbReference type="NCBI Taxonomy" id="34631"/>
    <lineage>
        <taxon>Eukaryota</taxon>
        <taxon>Metazoa</taxon>
        <taxon>Ecdysozoa</taxon>
        <taxon>Arthropoda</taxon>
        <taxon>Chelicerata</taxon>
        <taxon>Arachnida</taxon>
        <taxon>Acari</taxon>
        <taxon>Parasitiformes</taxon>
        <taxon>Ixodida</taxon>
        <taxon>Ixodoidea</taxon>
        <taxon>Ixodidae</taxon>
        <taxon>Rhipicephalinae</taxon>
        <taxon>Rhipicephalus</taxon>
        <taxon>Rhipicephalus</taxon>
    </lineage>
</organism>
<evidence type="ECO:0008006" key="3">
    <source>
        <dbReference type="Google" id="ProtNLM"/>
    </source>
</evidence>
<proteinExistence type="predicted"/>
<dbReference type="EMBL" id="GEDV01012618">
    <property type="protein sequence ID" value="JAP75939.1"/>
    <property type="molecule type" value="Transcribed_RNA"/>
</dbReference>
<name>A0A131Y9J5_RHIAP</name>
<reference evidence="2" key="1">
    <citation type="journal article" date="2016" name="Ticks Tick Borne Dis.">
        <title>De novo assembly and annotation of the salivary gland transcriptome of Rhipicephalus appendiculatus male and female ticks during blood feeding.</title>
        <authorList>
            <person name="de Castro M.H."/>
            <person name="de Klerk D."/>
            <person name="Pienaar R."/>
            <person name="Latif A.A."/>
            <person name="Rees D.J."/>
            <person name="Mans B.J."/>
        </authorList>
    </citation>
    <scope>NUCLEOTIDE SEQUENCE</scope>
    <source>
        <tissue evidence="2">Salivary glands</tissue>
    </source>
</reference>
<evidence type="ECO:0000256" key="1">
    <source>
        <dbReference type="SAM" id="SignalP"/>
    </source>
</evidence>
<protein>
    <recommendedName>
        <fullName evidence="3">Secreted protein</fullName>
    </recommendedName>
</protein>
<sequence>MVLVLHNYEGLPLFLLLAILLTSPVEPCALMSSLPEDFCILVYLLSPGDVIFEVKPYCIISGDYCLKRSCDEFDILSVGSASLILAKGSAFKNDFFLQIRSLSFICMRDWR</sequence>
<dbReference type="AlphaFoldDB" id="A0A131Y9J5"/>
<evidence type="ECO:0000313" key="2">
    <source>
        <dbReference type="EMBL" id="JAP75939.1"/>
    </source>
</evidence>
<keyword evidence="1" id="KW-0732">Signal</keyword>